<gene>
    <name evidence="1" type="ORF">LQ318_01260</name>
</gene>
<dbReference type="EMBL" id="JAJNDC010000001">
    <property type="protein sequence ID" value="MCW9711518.1"/>
    <property type="molecule type" value="Genomic_DNA"/>
</dbReference>
<name>A0ABT3PUL2_9BACT</name>
<evidence type="ECO:0000313" key="2">
    <source>
        <dbReference type="Proteomes" id="UP001207337"/>
    </source>
</evidence>
<accession>A0ABT3PUL2</accession>
<comment type="caution">
    <text evidence="1">The sequence shown here is derived from an EMBL/GenBank/DDBJ whole genome shotgun (WGS) entry which is preliminary data.</text>
</comment>
<evidence type="ECO:0008006" key="3">
    <source>
        <dbReference type="Google" id="ProtNLM"/>
    </source>
</evidence>
<evidence type="ECO:0000313" key="1">
    <source>
        <dbReference type="EMBL" id="MCW9711518.1"/>
    </source>
</evidence>
<dbReference type="Proteomes" id="UP001207337">
    <property type="component" value="Unassembled WGS sequence"/>
</dbReference>
<protein>
    <recommendedName>
        <fullName evidence="3">Outer membrane protein beta-barrel domain-containing protein</fullName>
    </recommendedName>
</protein>
<proteinExistence type="predicted"/>
<keyword evidence="2" id="KW-1185">Reference proteome</keyword>
<reference evidence="1 2" key="1">
    <citation type="submission" date="2021-11" db="EMBL/GenBank/DDBJ databases">
        <title>Aliifidinibius sp. nov., a new bacterium isolated from saline soil.</title>
        <authorList>
            <person name="Galisteo C."/>
            <person name="De La Haba R."/>
            <person name="Sanchez-Porro C."/>
            <person name="Ventosa A."/>
        </authorList>
    </citation>
    <scope>NUCLEOTIDE SEQUENCE [LARGE SCALE GENOMIC DNA]</scope>
    <source>
        <strain evidence="1 2">KACC 190600</strain>
    </source>
</reference>
<dbReference type="RefSeq" id="WP_265786796.1">
    <property type="nucleotide sequence ID" value="NZ_BAABRS010000001.1"/>
</dbReference>
<organism evidence="1 2">
    <name type="scientific">Fodinibius salicampi</name>
    <dbReference type="NCBI Taxonomy" id="1920655"/>
    <lineage>
        <taxon>Bacteria</taxon>
        <taxon>Pseudomonadati</taxon>
        <taxon>Balneolota</taxon>
        <taxon>Balneolia</taxon>
        <taxon>Balneolales</taxon>
        <taxon>Balneolaceae</taxon>
        <taxon>Fodinibius</taxon>
    </lineage>
</organism>
<sequence>MLLFLQSLASIPAVYSQPIGSTASNMDIPVQSIYLELGGPGSIYTANYDAIFDSGWGFRIGGAYLPEETYRSQSTGNSYFGTDLLVILLMGEYVTGEGPHKFESSFGIMLGESNITNIDVSVPDPPGLAASFGYRYLPKEAGKLTFKAAFTPVIAKGHIYPKIGVSIGFILPSE</sequence>